<reference evidence="2 3" key="1">
    <citation type="submission" date="2019-02" db="EMBL/GenBank/DDBJ databases">
        <title>Closed genome of Sporomusa termitida DSM 4440.</title>
        <authorList>
            <person name="Poehlein A."/>
            <person name="Daniel R."/>
        </authorList>
    </citation>
    <scope>NUCLEOTIDE SEQUENCE [LARGE SCALE GENOMIC DNA]</scope>
    <source>
        <strain evidence="2 3">DSM 4440</strain>
    </source>
</reference>
<dbReference type="KEGG" id="sted:SPTER_05310"/>
<dbReference type="GO" id="GO:0004853">
    <property type="term" value="F:uroporphyrinogen decarboxylase activity"/>
    <property type="evidence" value="ECO:0007669"/>
    <property type="project" value="UniProtKB-EC"/>
</dbReference>
<keyword evidence="2" id="KW-0456">Lyase</keyword>
<evidence type="ECO:0000313" key="3">
    <source>
        <dbReference type="Proteomes" id="UP000320776"/>
    </source>
</evidence>
<proteinExistence type="predicted"/>
<accession>A0A517DPM7</accession>
<dbReference type="InterPro" id="IPR038071">
    <property type="entry name" value="UROD/MetE-like_sf"/>
</dbReference>
<dbReference type="RefSeq" id="WP_144348928.1">
    <property type="nucleotide sequence ID" value="NZ_CP036259.1"/>
</dbReference>
<protein>
    <submittedName>
        <fullName evidence="2">Uroporphyrinogen decarboxylase</fullName>
        <ecNumber evidence="2">4.1.1.37</ecNumber>
    </submittedName>
</protein>
<keyword evidence="3" id="KW-1185">Reference proteome</keyword>
<name>A0A517DPM7_9FIRM</name>
<evidence type="ECO:0000259" key="1">
    <source>
        <dbReference type="Pfam" id="PF01208"/>
    </source>
</evidence>
<sequence>MLPKDRILQVLQAKNTLPSEHPRVPAALLSGGTWAFRQQGLTLLEVLEKPELGAPVIVEINQLIQSDIVWPGSGYHNLLVHIFGGEIKFRPQGNIDVLQPALAKVAAVDLLDLGQIDKHEWIRAIRSIITQVQLQTGSSVLVGTSSWGPFTLAGQFYGVEKLMRGMVKDKQAIHALMAVMTEICLAYLVPAIDEGADIISVAEPTASGDLISLRHFEEFVAPYIGRVAQQLRQRGAFSTLHICGNIKDRLYLVPAMHIDLLSLDYKVDLGLAQRVLAGKVAVAGNVNPVLLKDAAPGEITQAARRCIRQAGQAANYILMPGCDIPPSVPLGNVQAFLQAGREVADEVL</sequence>
<organism evidence="2 3">
    <name type="scientific">Sporomusa termitida</name>
    <dbReference type="NCBI Taxonomy" id="2377"/>
    <lineage>
        <taxon>Bacteria</taxon>
        <taxon>Bacillati</taxon>
        <taxon>Bacillota</taxon>
        <taxon>Negativicutes</taxon>
        <taxon>Selenomonadales</taxon>
        <taxon>Sporomusaceae</taxon>
        <taxon>Sporomusa</taxon>
    </lineage>
</organism>
<dbReference type="GO" id="GO:0006779">
    <property type="term" value="P:porphyrin-containing compound biosynthetic process"/>
    <property type="evidence" value="ECO:0007669"/>
    <property type="project" value="InterPro"/>
</dbReference>
<dbReference type="InterPro" id="IPR052024">
    <property type="entry name" value="Methanogen_methyltrans"/>
</dbReference>
<dbReference type="OrthoDB" id="8452307at2"/>
<dbReference type="PANTHER" id="PTHR47099:SF1">
    <property type="entry name" value="METHYLCOBAMIDE:COM METHYLTRANSFERASE MTBA"/>
    <property type="match status" value="1"/>
</dbReference>
<dbReference type="PANTHER" id="PTHR47099">
    <property type="entry name" value="METHYLCOBAMIDE:COM METHYLTRANSFERASE MTBA"/>
    <property type="match status" value="1"/>
</dbReference>
<dbReference type="EMBL" id="CP036259">
    <property type="protein sequence ID" value="QDR79258.1"/>
    <property type="molecule type" value="Genomic_DNA"/>
</dbReference>
<dbReference type="Proteomes" id="UP000320776">
    <property type="component" value="Chromosome"/>
</dbReference>
<dbReference type="AlphaFoldDB" id="A0A517DPM7"/>
<dbReference type="InterPro" id="IPR000257">
    <property type="entry name" value="Uroporphyrinogen_deCOase"/>
</dbReference>
<feature type="domain" description="Uroporphyrinogen decarboxylase (URO-D)" evidence="1">
    <location>
        <begin position="4"/>
        <end position="342"/>
    </location>
</feature>
<dbReference type="SUPFAM" id="SSF51726">
    <property type="entry name" value="UROD/MetE-like"/>
    <property type="match status" value="1"/>
</dbReference>
<gene>
    <name evidence="2" type="primary">hemE_5</name>
    <name evidence="2" type="ORF">SPTER_05310</name>
</gene>
<evidence type="ECO:0000313" key="2">
    <source>
        <dbReference type="EMBL" id="QDR79258.1"/>
    </source>
</evidence>
<dbReference type="EC" id="4.1.1.37" evidence="2"/>
<dbReference type="Gene3D" id="3.20.20.210">
    <property type="match status" value="1"/>
</dbReference>
<dbReference type="Pfam" id="PF01208">
    <property type="entry name" value="URO-D"/>
    <property type="match status" value="1"/>
</dbReference>